<dbReference type="Proteomes" id="UP000565286">
    <property type="component" value="Unassembled WGS sequence"/>
</dbReference>
<comment type="caution">
    <text evidence="1">The sequence shown here is derived from an EMBL/GenBank/DDBJ whole genome shotgun (WGS) entry which is preliminary data.</text>
</comment>
<reference evidence="1 2" key="1">
    <citation type="submission" date="2020-08" db="EMBL/GenBank/DDBJ databases">
        <title>Genomic Encyclopedia of Type Strains, Phase IV (KMG-IV): sequencing the most valuable type-strain genomes for metagenomic binning, comparative biology and taxonomic classification.</title>
        <authorList>
            <person name="Goeker M."/>
        </authorList>
    </citation>
    <scope>NUCLEOTIDE SEQUENCE [LARGE SCALE GENOMIC DNA]</scope>
    <source>
        <strain evidence="1 2">DSM 26438</strain>
    </source>
</reference>
<keyword evidence="2" id="KW-1185">Reference proteome</keyword>
<name>A0A7W6G3L2_9HYPH</name>
<accession>A0A7W6G3L2</accession>
<evidence type="ECO:0000313" key="2">
    <source>
        <dbReference type="Proteomes" id="UP000565286"/>
    </source>
</evidence>
<evidence type="ECO:0000313" key="1">
    <source>
        <dbReference type="EMBL" id="MBB3947659.1"/>
    </source>
</evidence>
<sequence length="320" mass="35401">MTVAAYARDLGTYATAEEKKYLTKKTVGGDSSRIGLIFEERVAAFKIVEQVSRVKARRLEATDVKLLLQARSFVDDIAFIVKDSVFWIEAKSGEVGWGSLAQEVEAGSTTKLKRPKRTVAQNFASQMRVDDSAGRSAQYALAIPSYERGVELASKRTALGLGAVCIFVLPNSNNIQEIEQLHPGFRECLRKICPLSESDRDLENVLWAIMTSLRKLDAGQLTDLASLAVDADVHFKGVLSMGPNRRLREDVERVLYAIGQSEDFKFAVCGSVLHYVHEGDHGTGKFTVGSESGYAFEQDVLDMSSASFDNLVPLLRKKRR</sequence>
<gene>
    <name evidence="1" type="ORF">GGQ73_003627</name>
</gene>
<organism evidence="1 2">
    <name type="scientific">Rhizobium skierniewicense</name>
    <dbReference type="NCBI Taxonomy" id="984260"/>
    <lineage>
        <taxon>Bacteria</taxon>
        <taxon>Pseudomonadati</taxon>
        <taxon>Pseudomonadota</taxon>
        <taxon>Alphaproteobacteria</taxon>
        <taxon>Hyphomicrobiales</taxon>
        <taxon>Rhizobiaceae</taxon>
        <taxon>Rhizobium/Agrobacterium group</taxon>
        <taxon>Rhizobium</taxon>
    </lineage>
</organism>
<proteinExistence type="predicted"/>
<protein>
    <submittedName>
        <fullName evidence="1">Uncharacterized protein</fullName>
    </submittedName>
</protein>
<dbReference type="RefSeq" id="WP_162734002.1">
    <property type="nucleotide sequence ID" value="NZ_JACIDV010000011.1"/>
</dbReference>
<dbReference type="AlphaFoldDB" id="A0A7W6G3L2"/>
<dbReference type="EMBL" id="JACIDV010000011">
    <property type="protein sequence ID" value="MBB3947659.1"/>
    <property type="molecule type" value="Genomic_DNA"/>
</dbReference>